<keyword evidence="3" id="KW-1185">Reference proteome</keyword>
<dbReference type="VEuPathDB" id="VectorBase:HLOH_060583"/>
<organism evidence="2 3">
    <name type="scientific">Haemaphysalis longicornis</name>
    <name type="common">Bush tick</name>
    <dbReference type="NCBI Taxonomy" id="44386"/>
    <lineage>
        <taxon>Eukaryota</taxon>
        <taxon>Metazoa</taxon>
        <taxon>Ecdysozoa</taxon>
        <taxon>Arthropoda</taxon>
        <taxon>Chelicerata</taxon>
        <taxon>Arachnida</taxon>
        <taxon>Acari</taxon>
        <taxon>Parasitiformes</taxon>
        <taxon>Ixodida</taxon>
        <taxon>Ixodoidea</taxon>
        <taxon>Ixodidae</taxon>
        <taxon>Haemaphysalinae</taxon>
        <taxon>Haemaphysalis</taxon>
    </lineage>
</organism>
<dbReference type="Proteomes" id="UP000821853">
    <property type="component" value="Chromosome 9"/>
</dbReference>
<accession>A0A9J6H3B1</accession>
<evidence type="ECO:0000313" key="3">
    <source>
        <dbReference type="Proteomes" id="UP000821853"/>
    </source>
</evidence>
<gene>
    <name evidence="2" type="ORF">HPB48_005536</name>
</gene>
<feature type="coiled-coil region" evidence="1">
    <location>
        <begin position="15"/>
        <end position="42"/>
    </location>
</feature>
<evidence type="ECO:0000256" key="1">
    <source>
        <dbReference type="SAM" id="Coils"/>
    </source>
</evidence>
<dbReference type="OrthoDB" id="6580182at2759"/>
<comment type="caution">
    <text evidence="2">The sequence shown here is derived from an EMBL/GenBank/DDBJ whole genome shotgun (WGS) entry which is preliminary data.</text>
</comment>
<protein>
    <submittedName>
        <fullName evidence="2">Uncharacterized protein</fullName>
    </submittedName>
</protein>
<keyword evidence="1" id="KW-0175">Coiled coil</keyword>
<reference evidence="2 3" key="1">
    <citation type="journal article" date="2020" name="Cell">
        <title>Large-Scale Comparative Analyses of Tick Genomes Elucidate Their Genetic Diversity and Vector Capacities.</title>
        <authorList>
            <consortium name="Tick Genome and Microbiome Consortium (TIGMIC)"/>
            <person name="Jia N."/>
            <person name="Wang J."/>
            <person name="Shi W."/>
            <person name="Du L."/>
            <person name="Sun Y."/>
            <person name="Zhan W."/>
            <person name="Jiang J.F."/>
            <person name="Wang Q."/>
            <person name="Zhang B."/>
            <person name="Ji P."/>
            <person name="Bell-Sakyi L."/>
            <person name="Cui X.M."/>
            <person name="Yuan T.T."/>
            <person name="Jiang B.G."/>
            <person name="Yang W.F."/>
            <person name="Lam T.T."/>
            <person name="Chang Q.C."/>
            <person name="Ding S.J."/>
            <person name="Wang X.J."/>
            <person name="Zhu J.G."/>
            <person name="Ruan X.D."/>
            <person name="Zhao L."/>
            <person name="Wei J.T."/>
            <person name="Ye R.Z."/>
            <person name="Que T.C."/>
            <person name="Du C.H."/>
            <person name="Zhou Y.H."/>
            <person name="Cheng J.X."/>
            <person name="Dai P.F."/>
            <person name="Guo W.B."/>
            <person name="Han X.H."/>
            <person name="Huang E.J."/>
            <person name="Li L.F."/>
            <person name="Wei W."/>
            <person name="Gao Y.C."/>
            <person name="Liu J.Z."/>
            <person name="Shao H.Z."/>
            <person name="Wang X."/>
            <person name="Wang C.C."/>
            <person name="Yang T.C."/>
            <person name="Huo Q.B."/>
            <person name="Li W."/>
            <person name="Chen H.Y."/>
            <person name="Chen S.E."/>
            <person name="Zhou L.G."/>
            <person name="Ni X.B."/>
            <person name="Tian J.H."/>
            <person name="Sheng Y."/>
            <person name="Liu T."/>
            <person name="Pan Y.S."/>
            <person name="Xia L.Y."/>
            <person name="Li J."/>
            <person name="Zhao F."/>
            <person name="Cao W.C."/>
        </authorList>
    </citation>
    <scope>NUCLEOTIDE SEQUENCE [LARGE SCALE GENOMIC DNA]</scope>
    <source>
        <strain evidence="2">HaeL-2018</strain>
    </source>
</reference>
<proteinExistence type="predicted"/>
<dbReference type="AlphaFoldDB" id="A0A9J6H3B1"/>
<sequence>MEENEHSGIEPGVELAIAIAALEEMDAEVEAAKAAADALEEQFLCINHVVTWAAACSANPSEKRIWMHPRHEGWTSKISSGCSESRATFRFIVEKCREKLERMNTNMRDATPVEKRVAVGLYKLCSFAEDRTIALVLAVGRSSVNKLYREFCEAVVEVMEADWITMPSSEDMAEHIREFTAVTVFPQAVGAMDGCHFPVSPPKEHAADYDYINFKGW</sequence>
<dbReference type="EMBL" id="JABSTR010000011">
    <property type="protein sequence ID" value="KAH9381489.1"/>
    <property type="molecule type" value="Genomic_DNA"/>
</dbReference>
<name>A0A9J6H3B1_HAELO</name>
<evidence type="ECO:0000313" key="2">
    <source>
        <dbReference type="EMBL" id="KAH9381489.1"/>
    </source>
</evidence>
<dbReference type="OMA" id="MEADWIT"/>